<name>A0ABD1HL59_SALDI</name>
<reference evidence="2 3" key="1">
    <citation type="submission" date="2024-06" db="EMBL/GenBank/DDBJ databases">
        <title>A chromosome level genome sequence of Diviner's sage (Salvia divinorum).</title>
        <authorList>
            <person name="Ford S.A."/>
            <person name="Ro D.-K."/>
            <person name="Ness R.W."/>
            <person name="Phillips M.A."/>
        </authorList>
    </citation>
    <scope>NUCLEOTIDE SEQUENCE [LARGE SCALE GENOMIC DNA]</scope>
    <source>
        <strain evidence="2">SAF-2024a</strain>
        <tissue evidence="2">Leaf</tissue>
    </source>
</reference>
<sequence length="107" mass="12764">MKFGREFRIHLEQTLPEWRDKFLRYKLLKKLLNSIAPAAGFLPLAFRCRSFRPGLWRFLPRKLKSSTISTSVRRRISSSVSRPSRRQLSACRREIIHCLPQRLDLRL</sequence>
<dbReference type="Pfam" id="PF03105">
    <property type="entry name" value="SPX"/>
    <property type="match status" value="1"/>
</dbReference>
<dbReference type="PROSITE" id="PS51382">
    <property type="entry name" value="SPX"/>
    <property type="match status" value="1"/>
</dbReference>
<gene>
    <name evidence="2" type="primary">SPX4</name>
    <name evidence="2" type="ORF">AAHA92_12678</name>
</gene>
<proteinExistence type="predicted"/>
<evidence type="ECO:0000313" key="2">
    <source>
        <dbReference type="EMBL" id="KAL1557155.1"/>
    </source>
</evidence>
<dbReference type="AlphaFoldDB" id="A0ABD1HL59"/>
<dbReference type="GO" id="GO:0033554">
    <property type="term" value="P:cellular response to stress"/>
    <property type="evidence" value="ECO:0007669"/>
    <property type="project" value="UniProtKB-ARBA"/>
</dbReference>
<comment type="caution">
    <text evidence="2">The sequence shown here is derived from an EMBL/GenBank/DDBJ whole genome shotgun (WGS) entry which is preliminary data.</text>
</comment>
<protein>
    <submittedName>
        <fullName evidence="2">SPX domain-containing protein</fullName>
    </submittedName>
</protein>
<dbReference type="InterPro" id="IPR031142">
    <property type="entry name" value="SPX_prot"/>
</dbReference>
<keyword evidence="3" id="KW-1185">Reference proteome</keyword>
<dbReference type="EMBL" id="JBEAFC010000005">
    <property type="protein sequence ID" value="KAL1557155.1"/>
    <property type="molecule type" value="Genomic_DNA"/>
</dbReference>
<evidence type="ECO:0000259" key="1">
    <source>
        <dbReference type="PROSITE" id="PS51382"/>
    </source>
</evidence>
<dbReference type="InterPro" id="IPR004331">
    <property type="entry name" value="SPX_dom"/>
</dbReference>
<dbReference type="Proteomes" id="UP001567538">
    <property type="component" value="Unassembled WGS sequence"/>
</dbReference>
<feature type="domain" description="SPX" evidence="1">
    <location>
        <begin position="1"/>
        <end position="107"/>
    </location>
</feature>
<dbReference type="PANTHER" id="PTHR45978:SF7">
    <property type="entry name" value="SPX DOMAIN-CONTAINING PROTEIN 4"/>
    <property type="match status" value="1"/>
</dbReference>
<accession>A0ABD1HL59</accession>
<organism evidence="2 3">
    <name type="scientific">Salvia divinorum</name>
    <name type="common">Maria pastora</name>
    <name type="synonym">Diviner's sage</name>
    <dbReference type="NCBI Taxonomy" id="28513"/>
    <lineage>
        <taxon>Eukaryota</taxon>
        <taxon>Viridiplantae</taxon>
        <taxon>Streptophyta</taxon>
        <taxon>Embryophyta</taxon>
        <taxon>Tracheophyta</taxon>
        <taxon>Spermatophyta</taxon>
        <taxon>Magnoliopsida</taxon>
        <taxon>eudicotyledons</taxon>
        <taxon>Gunneridae</taxon>
        <taxon>Pentapetalae</taxon>
        <taxon>asterids</taxon>
        <taxon>lamiids</taxon>
        <taxon>Lamiales</taxon>
        <taxon>Lamiaceae</taxon>
        <taxon>Nepetoideae</taxon>
        <taxon>Mentheae</taxon>
        <taxon>Salviinae</taxon>
        <taxon>Salvia</taxon>
        <taxon>Salvia subgen. Calosphace</taxon>
    </lineage>
</organism>
<dbReference type="PANTHER" id="PTHR45978">
    <property type="entry name" value="SPX DOMAIN-CONTAINING PROTEIN 3"/>
    <property type="match status" value="1"/>
</dbReference>
<evidence type="ECO:0000313" key="3">
    <source>
        <dbReference type="Proteomes" id="UP001567538"/>
    </source>
</evidence>